<dbReference type="SUPFAM" id="SSF50249">
    <property type="entry name" value="Nucleic acid-binding proteins"/>
    <property type="match status" value="1"/>
</dbReference>
<dbReference type="OrthoDB" id="422005at2759"/>
<dbReference type="AlphaFoldDB" id="A0A9E7JCE8"/>
<dbReference type="InterPro" id="IPR036875">
    <property type="entry name" value="Znf_CCHC_sf"/>
</dbReference>
<evidence type="ECO:0000259" key="3">
    <source>
        <dbReference type="PROSITE" id="PS51857"/>
    </source>
</evidence>
<dbReference type="PROSITE" id="PS51857">
    <property type="entry name" value="CSD_2"/>
    <property type="match status" value="1"/>
</dbReference>
<dbReference type="Gene3D" id="4.10.60.10">
    <property type="entry name" value="Zinc finger, CCHC-type"/>
    <property type="match status" value="1"/>
</dbReference>
<dbReference type="SUPFAM" id="SSF57756">
    <property type="entry name" value="Retrovirus zinc finger-like domains"/>
    <property type="match status" value="1"/>
</dbReference>
<dbReference type="Gene3D" id="2.40.50.140">
    <property type="entry name" value="Nucleic acid-binding proteins"/>
    <property type="match status" value="1"/>
</dbReference>
<dbReference type="InterPro" id="IPR002059">
    <property type="entry name" value="CSP_DNA-bd"/>
</dbReference>
<feature type="domain" description="CSD" evidence="3">
    <location>
        <begin position="7"/>
        <end position="62"/>
    </location>
</feature>
<dbReference type="GO" id="GO:0003677">
    <property type="term" value="F:DNA binding"/>
    <property type="evidence" value="ECO:0007669"/>
    <property type="project" value="UniProtKB-KW"/>
</dbReference>
<evidence type="ECO:0000313" key="4">
    <source>
        <dbReference type="EMBL" id="URD75407.1"/>
    </source>
</evidence>
<dbReference type="Pfam" id="PF00313">
    <property type="entry name" value="CSD"/>
    <property type="match status" value="1"/>
</dbReference>
<gene>
    <name evidence="4" type="ORF">MUK42_09375</name>
</gene>
<dbReference type="PANTHER" id="PTHR46565:SF20">
    <property type="entry name" value="COLD SHOCK DOMAIN-CONTAINING PROTEIN 4"/>
    <property type="match status" value="1"/>
</dbReference>
<feature type="domain" description="CCHC-type" evidence="2">
    <location>
        <begin position="92"/>
        <end position="105"/>
    </location>
</feature>
<protein>
    <submittedName>
        <fullName evidence="4">Cold-shock DNA-binding domain</fullName>
    </submittedName>
</protein>
<feature type="domain" description="CCHC-type" evidence="2">
    <location>
        <begin position="115"/>
        <end position="128"/>
    </location>
</feature>
<dbReference type="PANTHER" id="PTHR46565">
    <property type="entry name" value="COLD SHOCK DOMAIN PROTEIN 2"/>
    <property type="match status" value="1"/>
</dbReference>
<dbReference type="PROSITE" id="PS50158">
    <property type="entry name" value="ZF_CCHC"/>
    <property type="match status" value="2"/>
</dbReference>
<dbReference type="EMBL" id="CP097502">
    <property type="protein sequence ID" value="URD75407.1"/>
    <property type="molecule type" value="Genomic_DNA"/>
</dbReference>
<keyword evidence="4" id="KW-0238">DNA-binding</keyword>
<dbReference type="Proteomes" id="UP001055439">
    <property type="component" value="Chromosome 1"/>
</dbReference>
<keyword evidence="5" id="KW-1185">Reference proteome</keyword>
<keyword evidence="1" id="KW-0862">Zinc</keyword>
<dbReference type="SMART" id="SM00343">
    <property type="entry name" value="ZnF_C2HC"/>
    <property type="match status" value="2"/>
</dbReference>
<evidence type="ECO:0000256" key="1">
    <source>
        <dbReference type="PROSITE-ProRule" id="PRU00047"/>
    </source>
</evidence>
<dbReference type="InterPro" id="IPR001878">
    <property type="entry name" value="Znf_CCHC"/>
</dbReference>
<name>A0A9E7JCE8_9LILI</name>
<evidence type="ECO:0000313" key="5">
    <source>
        <dbReference type="Proteomes" id="UP001055439"/>
    </source>
</evidence>
<evidence type="ECO:0000259" key="2">
    <source>
        <dbReference type="PROSITE" id="PS50158"/>
    </source>
</evidence>
<dbReference type="Pfam" id="PF00098">
    <property type="entry name" value="zf-CCHC"/>
    <property type="match status" value="2"/>
</dbReference>
<keyword evidence="1" id="KW-0479">Metal-binding</keyword>
<sequence length="140" mass="14318">MVQASGRSRGTVKWFGFIWPDDGGEDLFVHRCPIKAQVYRTFAESDVAEGYDGPTKAVDITGPGGSDIPGGGDCRSDCYGRAAGVGEGAGACYNCVEAGHIPRDCYSGGEGGGACFNCGETGHLAWDCCQGDGGDGGYSG</sequence>
<accession>A0A9E7JCE8</accession>
<organism evidence="4 5">
    <name type="scientific">Musa troglodytarum</name>
    <name type="common">fe'i banana</name>
    <dbReference type="NCBI Taxonomy" id="320322"/>
    <lineage>
        <taxon>Eukaryota</taxon>
        <taxon>Viridiplantae</taxon>
        <taxon>Streptophyta</taxon>
        <taxon>Embryophyta</taxon>
        <taxon>Tracheophyta</taxon>
        <taxon>Spermatophyta</taxon>
        <taxon>Magnoliopsida</taxon>
        <taxon>Liliopsida</taxon>
        <taxon>Zingiberales</taxon>
        <taxon>Musaceae</taxon>
        <taxon>Musa</taxon>
    </lineage>
</organism>
<keyword evidence="1" id="KW-0863">Zinc-finger</keyword>
<dbReference type="InterPro" id="IPR012340">
    <property type="entry name" value="NA-bd_OB-fold"/>
</dbReference>
<proteinExistence type="predicted"/>
<dbReference type="GO" id="GO:0008270">
    <property type="term" value="F:zinc ion binding"/>
    <property type="evidence" value="ECO:0007669"/>
    <property type="project" value="UniProtKB-KW"/>
</dbReference>
<reference evidence="4" key="1">
    <citation type="submission" date="2022-05" db="EMBL/GenBank/DDBJ databases">
        <title>The Musa troglodytarum L. genome provides insights into the mechanism of non-climacteric behaviour and enrichment of carotenoids.</title>
        <authorList>
            <person name="Wang J."/>
        </authorList>
    </citation>
    <scope>NUCLEOTIDE SEQUENCE</scope>
    <source>
        <tissue evidence="4">Leaf</tissue>
    </source>
</reference>
<dbReference type="CDD" id="cd04458">
    <property type="entry name" value="CSP_CDS"/>
    <property type="match status" value="1"/>
</dbReference>